<dbReference type="AlphaFoldDB" id="A0ABD6EIE0"/>
<reference evidence="1 2" key="1">
    <citation type="submission" date="2024-08" db="EMBL/GenBank/DDBJ databases">
        <title>Gnathostoma spinigerum genome.</title>
        <authorList>
            <person name="Gonzalez-Bertolin B."/>
            <person name="Monzon S."/>
            <person name="Zaballos A."/>
            <person name="Jimenez P."/>
            <person name="Dekumyoy P."/>
            <person name="Varona S."/>
            <person name="Cuesta I."/>
            <person name="Sumanam S."/>
            <person name="Adisakwattana P."/>
            <person name="Gasser R.B."/>
            <person name="Hernandez-Gonzalez A."/>
            <person name="Young N.D."/>
            <person name="Perteguer M.J."/>
        </authorList>
    </citation>
    <scope>NUCLEOTIDE SEQUENCE [LARGE SCALE GENOMIC DNA]</scope>
    <source>
        <strain evidence="1">AL3</strain>
        <tissue evidence="1">Liver</tissue>
    </source>
</reference>
<accession>A0ABD6EIE0</accession>
<sequence>MLFANRLLPSGITSTIETEHSNGGKIAQYDCSFWLLIHIRERIRFHRISQVIRDRYQQLLDPARAIFERLLSADALRSLQQSGSTFEWRYSQRVGTGVTIR</sequence>
<evidence type="ECO:0000313" key="1">
    <source>
        <dbReference type="EMBL" id="MFH4976065.1"/>
    </source>
</evidence>
<dbReference type="Proteomes" id="UP001608902">
    <property type="component" value="Unassembled WGS sequence"/>
</dbReference>
<organism evidence="1 2">
    <name type="scientific">Gnathostoma spinigerum</name>
    <dbReference type="NCBI Taxonomy" id="75299"/>
    <lineage>
        <taxon>Eukaryota</taxon>
        <taxon>Metazoa</taxon>
        <taxon>Ecdysozoa</taxon>
        <taxon>Nematoda</taxon>
        <taxon>Chromadorea</taxon>
        <taxon>Rhabditida</taxon>
        <taxon>Spirurina</taxon>
        <taxon>Gnathostomatomorpha</taxon>
        <taxon>Gnathostomatoidea</taxon>
        <taxon>Gnathostomatidae</taxon>
        <taxon>Gnathostoma</taxon>
    </lineage>
</organism>
<name>A0ABD6EIE0_9BILA</name>
<evidence type="ECO:0000313" key="2">
    <source>
        <dbReference type="Proteomes" id="UP001608902"/>
    </source>
</evidence>
<dbReference type="EMBL" id="JBGFUD010001287">
    <property type="protein sequence ID" value="MFH4976065.1"/>
    <property type="molecule type" value="Genomic_DNA"/>
</dbReference>
<gene>
    <name evidence="1" type="ORF">AB6A40_002774</name>
</gene>
<comment type="caution">
    <text evidence="1">The sequence shown here is derived from an EMBL/GenBank/DDBJ whole genome shotgun (WGS) entry which is preliminary data.</text>
</comment>
<keyword evidence="2" id="KW-1185">Reference proteome</keyword>
<proteinExistence type="predicted"/>
<protein>
    <submittedName>
        <fullName evidence="1">Uncharacterized protein</fullName>
    </submittedName>
</protein>